<dbReference type="PANTHER" id="PTHR38925">
    <property type="entry name" value="PROTEIN, PUTATIVE-RELATED"/>
    <property type="match status" value="1"/>
</dbReference>
<proteinExistence type="predicted"/>
<protein>
    <submittedName>
        <fullName evidence="1">Uncharacterized protein</fullName>
    </submittedName>
</protein>
<evidence type="ECO:0000313" key="2">
    <source>
        <dbReference type="Proteomes" id="UP000250321"/>
    </source>
</evidence>
<dbReference type="Proteomes" id="UP000250321">
    <property type="component" value="Unassembled WGS sequence"/>
</dbReference>
<dbReference type="AlphaFoldDB" id="A0A314U6G8"/>
<name>A0A314U6G8_PRUYE</name>
<reference evidence="1 2" key="1">
    <citation type="submission" date="2018-02" db="EMBL/GenBank/DDBJ databases">
        <title>Draft genome of wild Prunus yedoensis var. nudiflora.</title>
        <authorList>
            <person name="Baek S."/>
            <person name="Kim J.-H."/>
            <person name="Choi K."/>
            <person name="Kim G.-B."/>
            <person name="Cho A."/>
            <person name="Jang H."/>
            <person name="Shin C.-H."/>
            <person name="Yu H.-J."/>
            <person name="Mun J.-H."/>
        </authorList>
    </citation>
    <scope>NUCLEOTIDE SEQUENCE [LARGE SCALE GENOMIC DNA]</scope>
    <source>
        <strain evidence="2">cv. Jeju island</strain>
        <tissue evidence="1">Leaf</tissue>
    </source>
</reference>
<dbReference type="EMBL" id="PJQY01004016">
    <property type="protein sequence ID" value="PQM32542.1"/>
    <property type="molecule type" value="Genomic_DNA"/>
</dbReference>
<evidence type="ECO:0000313" key="1">
    <source>
        <dbReference type="EMBL" id="PQM32542.1"/>
    </source>
</evidence>
<keyword evidence="2" id="KW-1185">Reference proteome</keyword>
<dbReference type="OrthoDB" id="942283at2759"/>
<dbReference type="PANTHER" id="PTHR38925:SF1">
    <property type="entry name" value="PROTEIN, PUTATIVE-RELATED"/>
    <property type="match status" value="1"/>
</dbReference>
<organism evidence="1 2">
    <name type="scientific">Prunus yedoensis var. nudiflora</name>
    <dbReference type="NCBI Taxonomy" id="2094558"/>
    <lineage>
        <taxon>Eukaryota</taxon>
        <taxon>Viridiplantae</taxon>
        <taxon>Streptophyta</taxon>
        <taxon>Embryophyta</taxon>
        <taxon>Tracheophyta</taxon>
        <taxon>Spermatophyta</taxon>
        <taxon>Magnoliopsida</taxon>
        <taxon>eudicotyledons</taxon>
        <taxon>Gunneridae</taxon>
        <taxon>Pentapetalae</taxon>
        <taxon>rosids</taxon>
        <taxon>fabids</taxon>
        <taxon>Rosales</taxon>
        <taxon>Rosaceae</taxon>
        <taxon>Amygdaloideae</taxon>
        <taxon>Amygdaleae</taxon>
        <taxon>Prunus</taxon>
    </lineage>
</organism>
<sequence length="124" mass="13887">MGFHTAIVATTLKLKAFSTSHSTLITPLLTGLICPFVLKLSFSFSLVHQTYYDLIHPSRLFFFQLNQIAAADNFDDDLQQQQPAANGFLQRALRLLQLAVAHQRNSQASELDEQSIHELSMVAL</sequence>
<accession>A0A314U6G8</accession>
<gene>
    <name evidence="1" type="ORF">Pyn_17465</name>
</gene>
<comment type="caution">
    <text evidence="1">The sequence shown here is derived from an EMBL/GenBank/DDBJ whole genome shotgun (WGS) entry which is preliminary data.</text>
</comment>